<dbReference type="InterPro" id="IPR003409">
    <property type="entry name" value="MORN"/>
</dbReference>
<dbReference type="EMBL" id="MG011690">
    <property type="protein sequence ID" value="AVK76596.1"/>
    <property type="molecule type" value="Genomic_DNA"/>
</dbReference>
<evidence type="ECO:0000259" key="2">
    <source>
        <dbReference type="Pfam" id="PF12937"/>
    </source>
</evidence>
<sequence>MARNHKDNNCKRKIGDVDDNDRAIGSEITDRVDQGADQAKACQSTIKRQRYGIASPFSLLPNETILAILAAANQARTLGAWSLTCKRHRALALDASLWRRLCETHFDPLLHRRFAAYNKSWHWLYRAQAARAPSRGRGVGAVPFKMRGDNAPWVYWGDTLDGHAEGYGVAVPQGSTHYAPGALVRTKAVAPPTVYHEGGFSMGMCHGWSRRVDKSGASYVGGWCMKGREGRGIHVYPCGKRYEGQFKCNVPHGSGTCTWPTGTKYRGRYEHGLRHGHGEATLTNGDRYVGAWVCGQRDGFGIEMRLDGTCFVGMWKEDVMCGYGIRVDRTGKRLYGQWDYGQVVNPVLRTHPDGLRYVGGWAHDRGSKGYGSCLYPDGSRLTGLWSGAMCVRGRVVSHRPYGPPCEPDVPCAACEAIARGANQAS</sequence>
<dbReference type="PANTHER" id="PTHR23084:SF263">
    <property type="entry name" value="MORN REPEAT-CONTAINING PROTEIN 1"/>
    <property type="match status" value="1"/>
</dbReference>
<dbReference type="Pfam" id="PF12937">
    <property type="entry name" value="F-box-like"/>
    <property type="match status" value="1"/>
</dbReference>
<evidence type="ECO:0000256" key="1">
    <source>
        <dbReference type="ARBA" id="ARBA00022737"/>
    </source>
</evidence>
<dbReference type="SUPFAM" id="SSF81383">
    <property type="entry name" value="F-box domain"/>
    <property type="match status" value="1"/>
</dbReference>
<keyword evidence="1" id="KW-0677">Repeat</keyword>
<reference evidence="3" key="1">
    <citation type="journal article" date="2018" name="Nat. Commun.">
        <title>Diversity and evolution of the emerging Pandoraviridae family.</title>
        <authorList>
            <person name="Legendre M."/>
            <person name="Fabre E."/>
            <person name="Poirot O."/>
            <person name="Jeudy S."/>
            <person name="Lartigue A."/>
            <person name="Alempic J.M."/>
            <person name="Beucher L."/>
            <person name="Philippe N."/>
            <person name="Bertaux L."/>
            <person name="Christo-Foroux E."/>
            <person name="Labadie K."/>
            <person name="Coute Y."/>
            <person name="Abergel C."/>
            <person name="Claverie J.M."/>
        </authorList>
    </citation>
    <scope>NUCLEOTIDE SEQUENCE [LARGE SCALE GENOMIC DNA]</scope>
    <source>
        <strain evidence="3">Neocaledonia</strain>
    </source>
</reference>
<dbReference type="SMART" id="SM00698">
    <property type="entry name" value="MORN"/>
    <property type="match status" value="4"/>
</dbReference>
<gene>
    <name evidence="3" type="ORF">pneo_cds_989</name>
</gene>
<organism evidence="3">
    <name type="scientific">Pandoravirus neocaledonia</name>
    <dbReference type="NCBI Taxonomy" id="2107708"/>
    <lineage>
        <taxon>Viruses</taxon>
        <taxon>Pandoravirus</taxon>
    </lineage>
</organism>
<dbReference type="Proteomes" id="UP000249287">
    <property type="component" value="Segment"/>
</dbReference>
<feature type="domain" description="F-box" evidence="2">
    <location>
        <begin position="58"/>
        <end position="103"/>
    </location>
</feature>
<protein>
    <submittedName>
        <fullName evidence="3">Morn repeat domain containing protein</fullName>
    </submittedName>
</protein>
<name>A0A2U7UDU8_9VIRU</name>
<dbReference type="KEGG" id="vg:36843309"/>
<dbReference type="Gene3D" id="1.20.1280.50">
    <property type="match status" value="1"/>
</dbReference>
<dbReference type="Gene3D" id="2.20.110.10">
    <property type="entry name" value="Histone H3 K4-specific methyltransferase SET7/9 N-terminal domain"/>
    <property type="match status" value="3"/>
</dbReference>
<dbReference type="PANTHER" id="PTHR23084">
    <property type="entry name" value="PHOSPHATIDYLINOSITOL-4-PHOSPHATE 5-KINASE RELATED"/>
    <property type="match status" value="1"/>
</dbReference>
<accession>A0A2U7UDU8</accession>
<dbReference type="Pfam" id="PF02493">
    <property type="entry name" value="MORN"/>
    <property type="match status" value="5"/>
</dbReference>
<proteinExistence type="predicted"/>
<dbReference type="InterPro" id="IPR001810">
    <property type="entry name" value="F-box_dom"/>
</dbReference>
<evidence type="ECO:0000313" key="3">
    <source>
        <dbReference type="EMBL" id="AVK76596.1"/>
    </source>
</evidence>
<dbReference type="RefSeq" id="YP_009482599.1">
    <property type="nucleotide sequence ID" value="NC_037666.1"/>
</dbReference>
<dbReference type="GeneID" id="36843309"/>
<dbReference type="SUPFAM" id="SSF82185">
    <property type="entry name" value="Histone H3 K4-specific methyltransferase SET7/9 N-terminal domain"/>
    <property type="match status" value="2"/>
</dbReference>
<dbReference type="InterPro" id="IPR036047">
    <property type="entry name" value="F-box-like_dom_sf"/>
</dbReference>